<evidence type="ECO:0000313" key="2">
    <source>
        <dbReference type="Proteomes" id="UP001464891"/>
    </source>
</evidence>
<dbReference type="RefSeq" id="WP_190440519.1">
    <property type="nucleotide sequence ID" value="NZ_JAMPKM010000015.1"/>
</dbReference>
<comment type="caution">
    <text evidence="1">The sequence shown here is derived from an EMBL/GenBank/DDBJ whole genome shotgun (WGS) entry which is preliminary data.</text>
</comment>
<keyword evidence="2" id="KW-1185">Reference proteome</keyword>
<evidence type="ECO:0000313" key="1">
    <source>
        <dbReference type="EMBL" id="MEP0819556.1"/>
    </source>
</evidence>
<gene>
    <name evidence="1" type="ORF">NC998_20880</name>
</gene>
<accession>A0ABV0JCQ5</accession>
<protein>
    <submittedName>
        <fullName evidence="1">Helix-turn-helix transcriptional regulator</fullName>
    </submittedName>
</protein>
<organism evidence="1 2">
    <name type="scientific">Trichocoleus desertorum GB2-A4</name>
    <dbReference type="NCBI Taxonomy" id="2933944"/>
    <lineage>
        <taxon>Bacteria</taxon>
        <taxon>Bacillati</taxon>
        <taxon>Cyanobacteriota</taxon>
        <taxon>Cyanophyceae</taxon>
        <taxon>Leptolyngbyales</taxon>
        <taxon>Trichocoleusaceae</taxon>
        <taxon>Trichocoleus</taxon>
    </lineage>
</organism>
<proteinExistence type="predicted"/>
<reference evidence="1 2" key="1">
    <citation type="submission" date="2022-04" db="EMBL/GenBank/DDBJ databases">
        <title>Positive selection, recombination, and allopatry shape intraspecific diversity of widespread and dominant cyanobacteria.</title>
        <authorList>
            <person name="Wei J."/>
            <person name="Shu W."/>
            <person name="Hu C."/>
        </authorList>
    </citation>
    <scope>NUCLEOTIDE SEQUENCE [LARGE SCALE GENOMIC DNA]</scope>
    <source>
        <strain evidence="1 2">GB2-A4</strain>
    </source>
</reference>
<dbReference type="EMBL" id="JAMPKM010000015">
    <property type="protein sequence ID" value="MEP0819556.1"/>
    <property type="molecule type" value="Genomic_DNA"/>
</dbReference>
<sequence>MVAAVRQKSLNDRRFARQSYGKPKSDLTLFGIALRRTFDNFPELLAVNISAAVRASKIGKISSSQISGFKNGNQNLRATSVQDIIIGLREEHPEAFEYYLSTLMTLLRNWEPTDNSDQNEAIMPDYESLVDFIKAWMEREGVSQEELEKRTKKEGLSAKALREILAGREINTDKELAPLSRVLRDPDGKIYDSDVWNALCGDLPPDFSDESEEPNGHTVG</sequence>
<name>A0ABV0JCQ5_9CYAN</name>
<dbReference type="Proteomes" id="UP001464891">
    <property type="component" value="Unassembled WGS sequence"/>
</dbReference>